<evidence type="ECO:0000256" key="8">
    <source>
        <dbReference type="ARBA" id="ARBA00022840"/>
    </source>
</evidence>
<evidence type="ECO:0000256" key="4">
    <source>
        <dbReference type="ARBA" id="ARBA00022679"/>
    </source>
</evidence>
<dbReference type="Gene3D" id="3.40.50.300">
    <property type="entry name" value="P-loop containing nucleotide triphosphate hydrolases"/>
    <property type="match status" value="1"/>
</dbReference>
<dbReference type="InterPro" id="IPR039430">
    <property type="entry name" value="Thymidylate_kin-like_dom"/>
</dbReference>
<keyword evidence="5 10" id="KW-0545">Nucleotide biosynthesis</keyword>
<dbReference type="InterPro" id="IPR027417">
    <property type="entry name" value="P-loop_NTPase"/>
</dbReference>
<dbReference type="GO" id="GO:0005737">
    <property type="term" value="C:cytoplasm"/>
    <property type="evidence" value="ECO:0007669"/>
    <property type="project" value="TreeGrafter"/>
</dbReference>
<evidence type="ECO:0000256" key="5">
    <source>
        <dbReference type="ARBA" id="ARBA00022727"/>
    </source>
</evidence>
<feature type="domain" description="Thymidylate kinase-like" evidence="11">
    <location>
        <begin position="11"/>
        <end position="170"/>
    </location>
</feature>
<dbReference type="AlphaFoldDB" id="A0AAU8DKL2"/>
<evidence type="ECO:0000313" key="12">
    <source>
        <dbReference type="EMBL" id="XCG62790.1"/>
    </source>
</evidence>
<dbReference type="SUPFAM" id="SSF52540">
    <property type="entry name" value="P-loop containing nucleoside triphosphate hydrolases"/>
    <property type="match status" value="1"/>
</dbReference>
<dbReference type="GO" id="GO:0006233">
    <property type="term" value="P:dTDP biosynthetic process"/>
    <property type="evidence" value="ECO:0007669"/>
    <property type="project" value="InterPro"/>
</dbReference>
<keyword evidence="7 10" id="KW-0418">Kinase</keyword>
<protein>
    <recommendedName>
        <fullName evidence="3 10">Thymidylate kinase</fullName>
        <ecNumber evidence="2 10">2.7.4.9</ecNumber>
    </recommendedName>
    <alternativeName>
        <fullName evidence="10">dTMP kinase</fullName>
    </alternativeName>
</protein>
<evidence type="ECO:0000256" key="10">
    <source>
        <dbReference type="HAMAP-Rule" id="MF_00165"/>
    </source>
</evidence>
<evidence type="ECO:0000256" key="6">
    <source>
        <dbReference type="ARBA" id="ARBA00022741"/>
    </source>
</evidence>
<dbReference type="EC" id="2.7.4.9" evidence="2 10"/>
<dbReference type="GO" id="GO:0004798">
    <property type="term" value="F:dTMP kinase activity"/>
    <property type="evidence" value="ECO:0007669"/>
    <property type="project" value="UniProtKB-UniRule"/>
</dbReference>
<dbReference type="EMBL" id="CP159218">
    <property type="protein sequence ID" value="XCG62790.1"/>
    <property type="molecule type" value="Genomic_DNA"/>
</dbReference>
<evidence type="ECO:0000256" key="9">
    <source>
        <dbReference type="ARBA" id="ARBA00048743"/>
    </source>
</evidence>
<gene>
    <name evidence="10" type="primary">tmk</name>
    <name evidence="12" type="ORF">ABLG96_16410</name>
</gene>
<comment type="caution">
    <text evidence="10">Lacks conserved residue(s) required for the propagation of feature annotation.</text>
</comment>
<dbReference type="GO" id="GO:0005524">
    <property type="term" value="F:ATP binding"/>
    <property type="evidence" value="ECO:0007669"/>
    <property type="project" value="UniProtKB-UniRule"/>
</dbReference>
<comment type="function">
    <text evidence="10">Phosphorylation of dTMP to form dTDP in both de novo and salvage pathways of dTTP synthesis.</text>
</comment>
<dbReference type="Pfam" id="PF02223">
    <property type="entry name" value="Thymidylate_kin"/>
    <property type="match status" value="1"/>
</dbReference>
<organism evidence="12">
    <name type="scientific">Nakamurella sp. A5-74</name>
    <dbReference type="NCBI Taxonomy" id="3158264"/>
    <lineage>
        <taxon>Bacteria</taxon>
        <taxon>Bacillati</taxon>
        <taxon>Actinomycetota</taxon>
        <taxon>Actinomycetes</taxon>
        <taxon>Nakamurellales</taxon>
        <taxon>Nakamurellaceae</taxon>
        <taxon>Nakamurella</taxon>
    </lineage>
</organism>
<dbReference type="RefSeq" id="WP_353648405.1">
    <property type="nucleotide sequence ID" value="NZ_CP159218.1"/>
</dbReference>
<dbReference type="NCBIfam" id="NF005923">
    <property type="entry name" value="PRK07933.1"/>
    <property type="match status" value="1"/>
</dbReference>
<keyword evidence="8 10" id="KW-0067">ATP-binding</keyword>
<proteinExistence type="inferred from homology"/>
<comment type="catalytic activity">
    <reaction evidence="9 10">
        <text>dTMP + ATP = dTDP + ADP</text>
        <dbReference type="Rhea" id="RHEA:13517"/>
        <dbReference type="ChEBI" id="CHEBI:30616"/>
        <dbReference type="ChEBI" id="CHEBI:58369"/>
        <dbReference type="ChEBI" id="CHEBI:63528"/>
        <dbReference type="ChEBI" id="CHEBI:456216"/>
        <dbReference type="EC" id="2.7.4.9"/>
    </reaction>
</comment>
<evidence type="ECO:0000256" key="1">
    <source>
        <dbReference type="ARBA" id="ARBA00009776"/>
    </source>
</evidence>
<accession>A0AAU8DKL2</accession>
<dbReference type="GO" id="GO:0006227">
    <property type="term" value="P:dUDP biosynthetic process"/>
    <property type="evidence" value="ECO:0007669"/>
    <property type="project" value="TreeGrafter"/>
</dbReference>
<dbReference type="PANTHER" id="PTHR10344:SF4">
    <property type="entry name" value="UMP-CMP KINASE 2, MITOCHONDRIAL"/>
    <property type="match status" value="1"/>
</dbReference>
<name>A0AAU8DKL2_9ACTN</name>
<sequence>MSAHRGRLVVIEGLDGSGKNTLTRSLVARAERAGARVATLDFPRYGRSIHADLVRDMLYGRLGDLSHSVHGGALLFALDRRDALPDIESALADNDLLVLDRYISANAAYASARLGGPAGDAGTAMPKWVRELEVDRFGLPVPDLQLLLDTDADESARRAAQRAGGDATRELDDFERDGDLQVRTGQMYARLAAGCYLSPWTVLRSGPDGVDEVSERDLLG</sequence>
<comment type="similarity">
    <text evidence="1 10">Belongs to the thymidylate kinase family.</text>
</comment>
<keyword evidence="6 10" id="KW-0547">Nucleotide-binding</keyword>
<dbReference type="GO" id="GO:0006235">
    <property type="term" value="P:dTTP biosynthetic process"/>
    <property type="evidence" value="ECO:0007669"/>
    <property type="project" value="UniProtKB-UniRule"/>
</dbReference>
<keyword evidence="4 10" id="KW-0808">Transferase</keyword>
<evidence type="ECO:0000256" key="3">
    <source>
        <dbReference type="ARBA" id="ARBA00017144"/>
    </source>
</evidence>
<dbReference type="CDD" id="cd01672">
    <property type="entry name" value="TMPK"/>
    <property type="match status" value="1"/>
</dbReference>
<dbReference type="InterPro" id="IPR018094">
    <property type="entry name" value="Thymidylate_kinase"/>
</dbReference>
<evidence type="ECO:0000259" key="11">
    <source>
        <dbReference type="Pfam" id="PF02223"/>
    </source>
</evidence>
<reference evidence="12" key="1">
    <citation type="submission" date="2024-05" db="EMBL/GenBank/DDBJ databases">
        <authorList>
            <person name="Cai S.Y."/>
            <person name="Jin L.M."/>
            <person name="Li H.R."/>
        </authorList>
    </citation>
    <scope>NUCLEOTIDE SEQUENCE</scope>
    <source>
        <strain evidence="12">A5-74</strain>
    </source>
</reference>
<dbReference type="HAMAP" id="MF_00165">
    <property type="entry name" value="Thymidylate_kinase"/>
    <property type="match status" value="1"/>
</dbReference>
<dbReference type="PANTHER" id="PTHR10344">
    <property type="entry name" value="THYMIDYLATE KINASE"/>
    <property type="match status" value="1"/>
</dbReference>
<evidence type="ECO:0000256" key="7">
    <source>
        <dbReference type="ARBA" id="ARBA00022777"/>
    </source>
</evidence>
<evidence type="ECO:0000256" key="2">
    <source>
        <dbReference type="ARBA" id="ARBA00012980"/>
    </source>
</evidence>